<evidence type="ECO:0008006" key="3">
    <source>
        <dbReference type="Google" id="ProtNLM"/>
    </source>
</evidence>
<proteinExistence type="predicted"/>
<protein>
    <recommendedName>
        <fullName evidence="3">HTH cro/C1-type domain-containing protein</fullName>
    </recommendedName>
</protein>
<dbReference type="SUPFAM" id="SSF47413">
    <property type="entry name" value="lambda repressor-like DNA-binding domains"/>
    <property type="match status" value="1"/>
</dbReference>
<dbReference type="InterPro" id="IPR010982">
    <property type="entry name" value="Lambda_DNA-bd_dom_sf"/>
</dbReference>
<dbReference type="AlphaFoldDB" id="A0A2N3V9I0"/>
<dbReference type="SUPFAM" id="SSF56024">
    <property type="entry name" value="Phospholipase D/nuclease"/>
    <property type="match status" value="1"/>
</dbReference>
<gene>
    <name evidence="1" type="ORF">ATK86_2662</name>
</gene>
<dbReference type="GO" id="GO:0003677">
    <property type="term" value="F:DNA binding"/>
    <property type="evidence" value="ECO:0007669"/>
    <property type="project" value="InterPro"/>
</dbReference>
<dbReference type="EMBL" id="PJMW01000002">
    <property type="protein sequence ID" value="PKV78299.1"/>
    <property type="molecule type" value="Genomic_DNA"/>
</dbReference>
<name>A0A2N3V9I0_9NOCA</name>
<sequence>MGSMGNERLRGAMDAVNLTKHGLAERLEVSTKTVERWITQGRCPHPTMRLQVAKELGRDETYLWPELLAGTRSANASLSELVQIWPTRPEVPHEVWRSLMRQAQNNIDVLVYAGGFLVESLDFVNVVKQKAAEGARIRILLGDHTCAEVYKRAQEEGLASLPQRCKSTLEYLAETTELPTVEIRTHQTPLYNSIYRFDDSMLLNTHSYGAYAAKSPVQHLQQVRGGRLFAYYMDSFEAVWALGVTPALP</sequence>
<comment type="caution">
    <text evidence="1">The sequence shown here is derived from an EMBL/GenBank/DDBJ whole genome shotgun (WGS) entry which is preliminary data.</text>
</comment>
<evidence type="ECO:0000313" key="2">
    <source>
        <dbReference type="Proteomes" id="UP000233766"/>
    </source>
</evidence>
<dbReference type="InterPro" id="IPR001387">
    <property type="entry name" value="Cro/C1-type_HTH"/>
</dbReference>
<keyword evidence="2" id="KW-1185">Reference proteome</keyword>
<accession>A0A2N3V9I0</accession>
<organism evidence="1 2">
    <name type="scientific">Nocardia fluminea</name>
    <dbReference type="NCBI Taxonomy" id="134984"/>
    <lineage>
        <taxon>Bacteria</taxon>
        <taxon>Bacillati</taxon>
        <taxon>Actinomycetota</taxon>
        <taxon>Actinomycetes</taxon>
        <taxon>Mycobacteriales</taxon>
        <taxon>Nocardiaceae</taxon>
        <taxon>Nocardia</taxon>
    </lineage>
</organism>
<reference evidence="1 2" key="1">
    <citation type="submission" date="2017-12" db="EMBL/GenBank/DDBJ databases">
        <title>Sequencing the genomes of 1000 Actinobacteria strains.</title>
        <authorList>
            <person name="Klenk H.-P."/>
        </authorList>
    </citation>
    <scope>NUCLEOTIDE SEQUENCE [LARGE SCALE GENOMIC DNA]</scope>
    <source>
        <strain evidence="1 2">DSM 44489</strain>
    </source>
</reference>
<dbReference type="CDD" id="cd00093">
    <property type="entry name" value="HTH_XRE"/>
    <property type="match status" value="1"/>
</dbReference>
<evidence type="ECO:0000313" key="1">
    <source>
        <dbReference type="EMBL" id="PKV78299.1"/>
    </source>
</evidence>
<dbReference type="Proteomes" id="UP000233766">
    <property type="component" value="Unassembled WGS sequence"/>
</dbReference>